<keyword evidence="8" id="KW-0470">Melanin biosynthesis</keyword>
<evidence type="ECO:0000256" key="4">
    <source>
        <dbReference type="ARBA" id="ARBA00022723"/>
    </source>
</evidence>
<keyword evidence="7" id="KW-0503">Monooxygenase</keyword>
<comment type="caution">
    <text evidence="14">The sequence shown here is derived from an EMBL/GenBank/DDBJ whole genome shotgun (WGS) entry which is preliminary data.</text>
</comment>
<comment type="catalytic activity">
    <reaction evidence="10">
        <text>L-tyrosine + O2 = L-dopaquinone + H2O</text>
        <dbReference type="Rhea" id="RHEA:18117"/>
        <dbReference type="ChEBI" id="CHEBI:15377"/>
        <dbReference type="ChEBI" id="CHEBI:15379"/>
        <dbReference type="ChEBI" id="CHEBI:57924"/>
        <dbReference type="ChEBI" id="CHEBI:58315"/>
        <dbReference type="EC" id="1.14.18.1"/>
    </reaction>
</comment>
<dbReference type="GO" id="GO:0042438">
    <property type="term" value="P:melanin biosynthetic process"/>
    <property type="evidence" value="ECO:0007669"/>
    <property type="project" value="UniProtKB-KW"/>
</dbReference>
<keyword evidence="11" id="KW-0732">Signal</keyword>
<dbReference type="HOGENOM" id="CLU_013691_3_0_1"/>
<dbReference type="eggNOG" id="ENOG502R1BY">
    <property type="taxonomic scope" value="Eukaryota"/>
</dbReference>
<evidence type="ECO:0000256" key="6">
    <source>
        <dbReference type="ARBA" id="ARBA00023008"/>
    </source>
</evidence>
<reference evidence="14 15" key="1">
    <citation type="submission" date="2013-03" db="EMBL/GenBank/DDBJ databases">
        <title>The Genome Sequence of Capronia coronata CBS 617.96.</title>
        <authorList>
            <consortium name="The Broad Institute Genomics Platform"/>
            <person name="Cuomo C."/>
            <person name="de Hoog S."/>
            <person name="Gorbushina A."/>
            <person name="Walker B."/>
            <person name="Young S.K."/>
            <person name="Zeng Q."/>
            <person name="Gargeya S."/>
            <person name="Fitzgerald M."/>
            <person name="Haas B."/>
            <person name="Abouelleil A."/>
            <person name="Allen A.W."/>
            <person name="Alvarado L."/>
            <person name="Arachchi H.M."/>
            <person name="Berlin A.M."/>
            <person name="Chapman S.B."/>
            <person name="Gainer-Dewar J."/>
            <person name="Goldberg J."/>
            <person name="Griggs A."/>
            <person name="Gujja S."/>
            <person name="Hansen M."/>
            <person name="Howarth C."/>
            <person name="Imamovic A."/>
            <person name="Ireland A."/>
            <person name="Larimer J."/>
            <person name="McCowan C."/>
            <person name="Murphy C."/>
            <person name="Pearson M."/>
            <person name="Poon T.W."/>
            <person name="Priest M."/>
            <person name="Roberts A."/>
            <person name="Saif S."/>
            <person name="Shea T."/>
            <person name="Sisk P."/>
            <person name="Sykes S."/>
            <person name="Wortman J."/>
            <person name="Nusbaum C."/>
            <person name="Birren B."/>
        </authorList>
    </citation>
    <scope>NUCLEOTIDE SEQUENCE [LARGE SCALE GENOMIC DNA]</scope>
    <source>
        <strain evidence="14 15">CBS 617.96</strain>
    </source>
</reference>
<protein>
    <recommendedName>
        <fullName evidence="3">tyrosinase</fullName>
        <ecNumber evidence="3">1.14.18.1</ecNumber>
    </recommendedName>
</protein>
<feature type="signal peptide" evidence="11">
    <location>
        <begin position="1"/>
        <end position="22"/>
    </location>
</feature>
<dbReference type="EMBL" id="AMWN01000004">
    <property type="protein sequence ID" value="EXJ88381.1"/>
    <property type="molecule type" value="Genomic_DNA"/>
</dbReference>
<feature type="domain" description="Tyrosinase copper-binding" evidence="13">
    <location>
        <begin position="304"/>
        <end position="315"/>
    </location>
</feature>
<dbReference type="Pfam" id="PF18132">
    <property type="entry name" value="Tyrosinase_C"/>
    <property type="match status" value="1"/>
</dbReference>
<comment type="cofactor">
    <cofactor evidence="1">
        <name>Cu(2+)</name>
        <dbReference type="ChEBI" id="CHEBI:29036"/>
    </cofactor>
</comment>
<dbReference type="AlphaFoldDB" id="W9YGL3"/>
<dbReference type="GO" id="GO:0004503">
    <property type="term" value="F:tyrosinase activity"/>
    <property type="evidence" value="ECO:0007669"/>
    <property type="project" value="UniProtKB-EC"/>
</dbReference>
<gene>
    <name evidence="14" type="ORF">A1O1_05311</name>
</gene>
<dbReference type="InterPro" id="IPR041640">
    <property type="entry name" value="Tyrosinase_C"/>
</dbReference>
<proteinExistence type="inferred from homology"/>
<evidence type="ECO:0000313" key="15">
    <source>
        <dbReference type="Proteomes" id="UP000019484"/>
    </source>
</evidence>
<comment type="similarity">
    <text evidence="2">Belongs to the tyrosinase family.</text>
</comment>
<dbReference type="SUPFAM" id="SSF48056">
    <property type="entry name" value="Di-copper centre-containing domain"/>
    <property type="match status" value="1"/>
</dbReference>
<dbReference type="Gene3D" id="2.60.310.20">
    <property type="match status" value="1"/>
</dbReference>
<dbReference type="GO" id="GO:0046872">
    <property type="term" value="F:metal ion binding"/>
    <property type="evidence" value="ECO:0007669"/>
    <property type="project" value="UniProtKB-KW"/>
</dbReference>
<evidence type="ECO:0000259" key="13">
    <source>
        <dbReference type="PROSITE" id="PS00498"/>
    </source>
</evidence>
<evidence type="ECO:0000256" key="3">
    <source>
        <dbReference type="ARBA" id="ARBA00011906"/>
    </source>
</evidence>
<dbReference type="GeneID" id="19160186"/>
<dbReference type="EC" id="1.14.18.1" evidence="3"/>
<feature type="domain" description="Tyrosinase copper-binding" evidence="12">
    <location>
        <begin position="110"/>
        <end position="127"/>
    </location>
</feature>
<feature type="chain" id="PRO_5004935049" description="tyrosinase" evidence="11">
    <location>
        <begin position="23"/>
        <end position="611"/>
    </location>
</feature>
<dbReference type="PANTHER" id="PTHR11474:SF76">
    <property type="entry name" value="SHKT DOMAIN-CONTAINING PROTEIN"/>
    <property type="match status" value="1"/>
</dbReference>
<name>W9YGL3_9EURO</name>
<dbReference type="PROSITE" id="PS00497">
    <property type="entry name" value="TYROSINASE_1"/>
    <property type="match status" value="1"/>
</dbReference>
<keyword evidence="5" id="KW-0560">Oxidoreductase</keyword>
<dbReference type="InterPro" id="IPR008922">
    <property type="entry name" value="Di-copper_centre_dom_sf"/>
</dbReference>
<dbReference type="PROSITE" id="PS00498">
    <property type="entry name" value="TYROSINASE_2"/>
    <property type="match status" value="1"/>
</dbReference>
<dbReference type="Proteomes" id="UP000019484">
    <property type="component" value="Unassembled WGS sequence"/>
</dbReference>
<evidence type="ECO:0000256" key="1">
    <source>
        <dbReference type="ARBA" id="ARBA00001973"/>
    </source>
</evidence>
<evidence type="ECO:0000259" key="12">
    <source>
        <dbReference type="PROSITE" id="PS00497"/>
    </source>
</evidence>
<keyword evidence="6" id="KW-0186">Copper</keyword>
<evidence type="ECO:0000256" key="2">
    <source>
        <dbReference type="ARBA" id="ARBA00009928"/>
    </source>
</evidence>
<evidence type="ECO:0000256" key="5">
    <source>
        <dbReference type="ARBA" id="ARBA00023002"/>
    </source>
</evidence>
<organism evidence="14 15">
    <name type="scientific">Capronia coronata CBS 617.96</name>
    <dbReference type="NCBI Taxonomy" id="1182541"/>
    <lineage>
        <taxon>Eukaryota</taxon>
        <taxon>Fungi</taxon>
        <taxon>Dikarya</taxon>
        <taxon>Ascomycota</taxon>
        <taxon>Pezizomycotina</taxon>
        <taxon>Eurotiomycetes</taxon>
        <taxon>Chaetothyriomycetidae</taxon>
        <taxon>Chaetothyriales</taxon>
        <taxon>Herpotrichiellaceae</taxon>
        <taxon>Capronia</taxon>
    </lineage>
</organism>
<evidence type="ECO:0000256" key="8">
    <source>
        <dbReference type="ARBA" id="ARBA00023101"/>
    </source>
</evidence>
<comment type="catalytic activity">
    <reaction evidence="9">
        <text>2 L-dopa + O2 = 2 L-dopaquinone + 2 H2O</text>
        <dbReference type="Rhea" id="RHEA:34287"/>
        <dbReference type="ChEBI" id="CHEBI:15377"/>
        <dbReference type="ChEBI" id="CHEBI:15379"/>
        <dbReference type="ChEBI" id="CHEBI:57504"/>
        <dbReference type="ChEBI" id="CHEBI:57924"/>
        <dbReference type="EC" id="1.14.18.1"/>
    </reaction>
</comment>
<dbReference type="Gene3D" id="1.10.1280.10">
    <property type="entry name" value="Di-copper center containing domain from catechol oxidase"/>
    <property type="match status" value="1"/>
</dbReference>
<dbReference type="PANTHER" id="PTHR11474">
    <property type="entry name" value="TYROSINASE FAMILY MEMBER"/>
    <property type="match status" value="1"/>
</dbReference>
<evidence type="ECO:0000256" key="11">
    <source>
        <dbReference type="SAM" id="SignalP"/>
    </source>
</evidence>
<dbReference type="STRING" id="1182541.W9YGL3"/>
<keyword evidence="4" id="KW-0479">Metal-binding</keyword>
<sequence>MLFLLGHSLLSISCLLVLFVFAECLFGFKVTGATGGVDWNTGARPLRYEIGQFSTSGAAFDLFVQSLIAFQKANQSDPLSYFQISGIHGFPRIPWDGVVGSGSYPGFCTHAATPFPTWHRPYMALFEQVLWMHAQDIAATYPSAERSQYQTAALGLRVPYWDWAIHPALPTVVTQPQISINTPNGRATVKNPLYSYVFQSDAAGNGFPSSDPMANFGETVRWWSATTQTSNQTAANAALMANAPTILSLTYQLFASVTNYTYFSCTWPGGQGGVPNNIEAIHNSIHNSVGGYGHMQFPEVAGFDPIFWLHHANVDRLFAMWQALYPDSFLVPTVNAYGSYYEAVGFVDSETSVLAPFHSDDGDTMFTSEAVRSIKSFGYSYPELPDWEMAPSQLAANVRSAVNSLYNPVSNTTVAHVRRNVQPRSANLADSFGDVTLDMARQMNVNNLDRQWSIAVIVDRFASETSFAIDFFMGDAPTEASLWATAKNLIGTYAQFSPANATFLHPNGYPAGQVQGEISMTHTLAAGVLRGVIPDLSPRAVLPLLRKGLNWKARTAAGLEVPVSSLSGLAISVFSRPVVPTTSKDRFPMYGAVQWQDSATQGKACGASRPQ</sequence>
<evidence type="ECO:0000256" key="7">
    <source>
        <dbReference type="ARBA" id="ARBA00023033"/>
    </source>
</evidence>
<keyword evidence="15" id="KW-1185">Reference proteome</keyword>
<evidence type="ECO:0000256" key="9">
    <source>
        <dbReference type="ARBA" id="ARBA00048233"/>
    </source>
</evidence>
<evidence type="ECO:0000256" key="10">
    <source>
        <dbReference type="ARBA" id="ARBA00048881"/>
    </source>
</evidence>
<accession>W9YGL3</accession>
<dbReference type="InterPro" id="IPR050316">
    <property type="entry name" value="Tyrosinase/Hemocyanin"/>
</dbReference>
<dbReference type="RefSeq" id="XP_007724387.1">
    <property type="nucleotide sequence ID" value="XM_007726197.1"/>
</dbReference>
<evidence type="ECO:0000313" key="14">
    <source>
        <dbReference type="EMBL" id="EXJ88381.1"/>
    </source>
</evidence>
<dbReference type="InterPro" id="IPR002227">
    <property type="entry name" value="Tyrosinase_Cu-bd"/>
</dbReference>
<dbReference type="PRINTS" id="PR00092">
    <property type="entry name" value="TYROSINASE"/>
</dbReference>
<dbReference type="Pfam" id="PF00264">
    <property type="entry name" value="Tyrosinase"/>
    <property type="match status" value="1"/>
</dbReference>
<dbReference type="OrthoDB" id="1658288at2759"/>